<proteinExistence type="predicted"/>
<feature type="region of interest" description="Disordered" evidence="1">
    <location>
        <begin position="91"/>
        <end position="116"/>
    </location>
</feature>
<reference evidence="2 3" key="1">
    <citation type="submission" date="2024-03" db="EMBL/GenBank/DDBJ databases">
        <title>The Acrasis kona genome and developmental transcriptomes reveal deep origins of eukaryotic multicellular pathways.</title>
        <authorList>
            <person name="Sheikh S."/>
            <person name="Fu C.-J."/>
            <person name="Brown M.W."/>
            <person name="Baldauf S.L."/>
        </authorList>
    </citation>
    <scope>NUCLEOTIDE SEQUENCE [LARGE SCALE GENOMIC DNA]</scope>
    <source>
        <strain evidence="2 3">ATCC MYA-3509</strain>
    </source>
</reference>
<keyword evidence="3" id="KW-1185">Reference proteome</keyword>
<feature type="compositionally biased region" description="Basic and acidic residues" evidence="1">
    <location>
        <begin position="104"/>
        <end position="116"/>
    </location>
</feature>
<accession>A0AAW2Z4Q6</accession>
<evidence type="ECO:0000313" key="2">
    <source>
        <dbReference type="EMBL" id="KAL0483899.1"/>
    </source>
</evidence>
<protein>
    <submittedName>
        <fullName evidence="2">Uncharacterized protein</fullName>
    </submittedName>
</protein>
<comment type="caution">
    <text evidence="2">The sequence shown here is derived from an EMBL/GenBank/DDBJ whole genome shotgun (WGS) entry which is preliminary data.</text>
</comment>
<organism evidence="2 3">
    <name type="scientific">Acrasis kona</name>
    <dbReference type="NCBI Taxonomy" id="1008807"/>
    <lineage>
        <taxon>Eukaryota</taxon>
        <taxon>Discoba</taxon>
        <taxon>Heterolobosea</taxon>
        <taxon>Tetramitia</taxon>
        <taxon>Eutetramitia</taxon>
        <taxon>Acrasidae</taxon>
        <taxon>Acrasis</taxon>
    </lineage>
</organism>
<evidence type="ECO:0000313" key="3">
    <source>
        <dbReference type="Proteomes" id="UP001431209"/>
    </source>
</evidence>
<dbReference type="EMBL" id="JAOPGA020001001">
    <property type="protein sequence ID" value="KAL0483899.1"/>
    <property type="molecule type" value="Genomic_DNA"/>
</dbReference>
<name>A0AAW2Z4Q6_9EUKA</name>
<gene>
    <name evidence="2" type="ORF">AKO1_004546</name>
</gene>
<evidence type="ECO:0000256" key="1">
    <source>
        <dbReference type="SAM" id="MobiDB-lite"/>
    </source>
</evidence>
<dbReference type="Proteomes" id="UP001431209">
    <property type="component" value="Unassembled WGS sequence"/>
</dbReference>
<sequence>MLRRLATTASPHFRKTVGAPSRFVLPVSQKRFYAGGGGGEEEEEHDLVSVVPEKYENLFYATFGLATVAFAYFLASEDVLVAAKRDLEKHQKMPGSIANPAKGESNKPEVTEEDRDIQKIQEAEYAEHQAKAKAH</sequence>
<dbReference type="AlphaFoldDB" id="A0AAW2Z4Q6"/>